<feature type="transmembrane region" description="Helical" evidence="1">
    <location>
        <begin position="7"/>
        <end position="28"/>
    </location>
</feature>
<accession>A0A223S3I9</accession>
<dbReference type="OrthoDB" id="4109786at2"/>
<proteinExistence type="predicted"/>
<dbReference type="AlphaFoldDB" id="A0A223S3I9"/>
<evidence type="ECO:0000256" key="1">
    <source>
        <dbReference type="SAM" id="Phobius"/>
    </source>
</evidence>
<dbReference type="Proteomes" id="UP000215005">
    <property type="component" value="Chromosome"/>
</dbReference>
<keyword evidence="1" id="KW-0812">Transmembrane</keyword>
<keyword evidence="1" id="KW-1133">Transmembrane helix</keyword>
<gene>
    <name evidence="2" type="ORF">CDO52_07080</name>
</gene>
<dbReference type="EMBL" id="CP022753">
    <property type="protein sequence ID" value="ASU82579.1"/>
    <property type="molecule type" value="Genomic_DNA"/>
</dbReference>
<keyword evidence="3" id="KW-1185">Reference proteome</keyword>
<evidence type="ECO:0000313" key="3">
    <source>
        <dbReference type="Proteomes" id="UP000215005"/>
    </source>
</evidence>
<dbReference type="RefSeq" id="WP_017621847.1">
    <property type="nucleotide sequence ID" value="NZ_ANBG01000446.1"/>
</dbReference>
<keyword evidence="1" id="KW-0472">Membrane</keyword>
<dbReference type="KEGG" id="ngv:CDO52_07080"/>
<protein>
    <submittedName>
        <fullName evidence="2">Uncharacterized protein</fullName>
    </submittedName>
</protein>
<evidence type="ECO:0000313" key="2">
    <source>
        <dbReference type="EMBL" id="ASU82579.1"/>
    </source>
</evidence>
<feature type="transmembrane region" description="Helical" evidence="1">
    <location>
        <begin position="34"/>
        <end position="54"/>
    </location>
</feature>
<reference evidence="2 3" key="1">
    <citation type="submission" date="2017-08" db="EMBL/GenBank/DDBJ databases">
        <title>The complete genome sequence of Nocardiopsis gilva YIM 90087.</title>
        <authorList>
            <person name="Yin M."/>
            <person name="Tang S."/>
        </authorList>
    </citation>
    <scope>NUCLEOTIDE SEQUENCE [LARGE SCALE GENOMIC DNA]</scope>
    <source>
        <strain evidence="2 3">YIM 90087</strain>
    </source>
</reference>
<sequence length="68" mass="7372">MPGARYLAVLQHSFTLASIAALAFFGSLHEVAHAALWLVLGLANTPFITGVLTLEHRPPAHILRDRAE</sequence>
<name>A0A223S3I9_9ACTN</name>
<organism evidence="2 3">
    <name type="scientific">Nocardiopsis gilva YIM 90087</name>
    <dbReference type="NCBI Taxonomy" id="1235441"/>
    <lineage>
        <taxon>Bacteria</taxon>
        <taxon>Bacillati</taxon>
        <taxon>Actinomycetota</taxon>
        <taxon>Actinomycetes</taxon>
        <taxon>Streptosporangiales</taxon>
        <taxon>Nocardiopsidaceae</taxon>
        <taxon>Nocardiopsis</taxon>
    </lineage>
</organism>